<dbReference type="AlphaFoldDB" id="A0A0L0G742"/>
<name>A0A0L0G742_9EUKA</name>
<reference evidence="1 2" key="1">
    <citation type="submission" date="2011-02" db="EMBL/GenBank/DDBJ databases">
        <title>The Genome Sequence of Sphaeroforma arctica JP610.</title>
        <authorList>
            <consortium name="The Broad Institute Genome Sequencing Platform"/>
            <person name="Russ C."/>
            <person name="Cuomo C."/>
            <person name="Young S.K."/>
            <person name="Zeng Q."/>
            <person name="Gargeya S."/>
            <person name="Alvarado L."/>
            <person name="Berlin A."/>
            <person name="Chapman S.B."/>
            <person name="Chen Z."/>
            <person name="Freedman E."/>
            <person name="Gellesch M."/>
            <person name="Goldberg J."/>
            <person name="Griggs A."/>
            <person name="Gujja S."/>
            <person name="Heilman E."/>
            <person name="Heiman D."/>
            <person name="Howarth C."/>
            <person name="Mehta T."/>
            <person name="Neiman D."/>
            <person name="Pearson M."/>
            <person name="Roberts A."/>
            <person name="Saif S."/>
            <person name="Shea T."/>
            <person name="Shenoy N."/>
            <person name="Sisk P."/>
            <person name="Stolte C."/>
            <person name="Sykes S."/>
            <person name="White J."/>
            <person name="Yandava C."/>
            <person name="Burger G."/>
            <person name="Gray M.W."/>
            <person name="Holland P.W.H."/>
            <person name="King N."/>
            <person name="Lang F.B.F."/>
            <person name="Roger A.J."/>
            <person name="Ruiz-Trillo I."/>
            <person name="Haas B."/>
            <person name="Nusbaum C."/>
            <person name="Birren B."/>
        </authorList>
    </citation>
    <scope>NUCLEOTIDE SEQUENCE [LARGE SCALE GENOMIC DNA]</scope>
    <source>
        <strain evidence="1 2">JP610</strain>
    </source>
</reference>
<protein>
    <submittedName>
        <fullName evidence="1">Uncharacterized protein</fullName>
    </submittedName>
</protein>
<proteinExistence type="predicted"/>
<sequence>MVLAWLQTQIRSEKETVSDVISERNCMRQRCLAQIETALQNLWNDSRPKIGVRAVEALGKLCTRPPVPNSESQYVRDDRGLCRLCKDVCITGERFAILLGYNSSLRRTCDMVADNARKRFTDIFFREYECELADMTSERRYLERCFAGLAEELAFQRDSAKYVTKASILFGICVKIETALDALVRYCYQSIEMDAAYRRLSDTPC</sequence>
<keyword evidence="2" id="KW-1185">Reference proteome</keyword>
<dbReference type="GeneID" id="25903443"/>
<dbReference type="Proteomes" id="UP000054560">
    <property type="component" value="Unassembled WGS sequence"/>
</dbReference>
<organism evidence="1 2">
    <name type="scientific">Sphaeroforma arctica JP610</name>
    <dbReference type="NCBI Taxonomy" id="667725"/>
    <lineage>
        <taxon>Eukaryota</taxon>
        <taxon>Ichthyosporea</taxon>
        <taxon>Ichthyophonida</taxon>
        <taxon>Sphaeroforma</taxon>
    </lineage>
</organism>
<evidence type="ECO:0000313" key="2">
    <source>
        <dbReference type="Proteomes" id="UP000054560"/>
    </source>
</evidence>
<dbReference type="EMBL" id="KQ241736">
    <property type="protein sequence ID" value="KNC84857.1"/>
    <property type="molecule type" value="Genomic_DNA"/>
</dbReference>
<accession>A0A0L0G742</accession>
<evidence type="ECO:0000313" key="1">
    <source>
        <dbReference type="EMBL" id="KNC84857.1"/>
    </source>
</evidence>
<dbReference type="RefSeq" id="XP_014158759.1">
    <property type="nucleotide sequence ID" value="XM_014303284.1"/>
</dbReference>
<gene>
    <name evidence="1" type="ORF">SARC_02939</name>
</gene>